<keyword evidence="4 14" id="KW-0547">Nucleotide-binding</keyword>
<dbReference type="KEGG" id="pmal:PMUG01_13021300"/>
<evidence type="ECO:0000256" key="13">
    <source>
        <dbReference type="ARBA" id="ARBA00047995"/>
    </source>
</evidence>
<dbReference type="InterPro" id="IPR001208">
    <property type="entry name" value="MCM_dom"/>
</dbReference>
<organism evidence="17 18">
    <name type="scientific">Plasmodium malariae</name>
    <dbReference type="NCBI Taxonomy" id="5858"/>
    <lineage>
        <taxon>Eukaryota</taxon>
        <taxon>Sar</taxon>
        <taxon>Alveolata</taxon>
        <taxon>Apicomplexa</taxon>
        <taxon>Aconoidasida</taxon>
        <taxon>Haemosporida</taxon>
        <taxon>Plasmodiidae</taxon>
        <taxon>Plasmodium</taxon>
        <taxon>Plasmodium (Plasmodium)</taxon>
    </lineage>
</organism>
<dbReference type="EMBL" id="LT594634">
    <property type="protein sequence ID" value="SCP02566.1"/>
    <property type="molecule type" value="Genomic_DNA"/>
</dbReference>
<dbReference type="GO" id="GO:0017116">
    <property type="term" value="F:single-stranded DNA helicase activity"/>
    <property type="evidence" value="ECO:0007669"/>
    <property type="project" value="TreeGrafter"/>
</dbReference>
<dbReference type="InterPro" id="IPR041562">
    <property type="entry name" value="MCM_lid"/>
</dbReference>
<protein>
    <recommendedName>
        <fullName evidence="3">DNA helicase</fullName>
        <ecNumber evidence="3">3.6.4.12</ecNumber>
    </recommendedName>
    <alternativeName>
        <fullName evidence="12">Minichromosome maintenance 8</fullName>
    </alternativeName>
</protein>
<accession>A0A1D3TCE6</accession>
<dbReference type="GO" id="GO:0016887">
    <property type="term" value="F:ATP hydrolysis activity"/>
    <property type="evidence" value="ECO:0007669"/>
    <property type="project" value="RHEA"/>
</dbReference>
<feature type="compositionally biased region" description="Gly residues" evidence="15">
    <location>
        <begin position="125"/>
        <end position="139"/>
    </location>
</feature>
<gene>
    <name evidence="17" type="primary">MCM8</name>
    <name evidence="17" type="ORF">PMUG01_13021300</name>
</gene>
<dbReference type="Pfam" id="PF00493">
    <property type="entry name" value="MCM"/>
    <property type="match status" value="1"/>
</dbReference>
<dbReference type="InterPro" id="IPR018525">
    <property type="entry name" value="MCM_CS"/>
</dbReference>
<dbReference type="SMART" id="SM00350">
    <property type="entry name" value="MCM"/>
    <property type="match status" value="1"/>
</dbReference>
<evidence type="ECO:0000256" key="7">
    <source>
        <dbReference type="ARBA" id="ARBA00022806"/>
    </source>
</evidence>
<feature type="domain" description="MCM C-terminal AAA(+) ATPase" evidence="16">
    <location>
        <begin position="730"/>
        <end position="937"/>
    </location>
</feature>
<keyword evidence="6 17" id="KW-0378">Hydrolase</keyword>
<keyword evidence="11" id="KW-0539">Nucleus</keyword>
<dbReference type="Gene3D" id="3.40.50.300">
    <property type="entry name" value="P-loop containing nucleotide triphosphate hydrolases"/>
    <property type="match status" value="1"/>
</dbReference>
<dbReference type="GO" id="GO:0000724">
    <property type="term" value="P:double-strand break repair via homologous recombination"/>
    <property type="evidence" value="ECO:0007669"/>
    <property type="project" value="UniProtKB-ARBA"/>
</dbReference>
<dbReference type="PROSITE" id="PS50051">
    <property type="entry name" value="MCM_2"/>
    <property type="match status" value="1"/>
</dbReference>
<dbReference type="GO" id="GO:0006260">
    <property type="term" value="P:DNA replication"/>
    <property type="evidence" value="ECO:0007669"/>
    <property type="project" value="InterPro"/>
</dbReference>
<dbReference type="OrthoDB" id="422555at2759"/>
<dbReference type="PRINTS" id="PR01657">
    <property type="entry name" value="MCMFAMILY"/>
</dbReference>
<dbReference type="VEuPathDB" id="PlasmoDB:PmUG01_13021300"/>
<dbReference type="PANTHER" id="PTHR11630:SF47">
    <property type="entry name" value="DNA HELICASE MCM8"/>
    <property type="match status" value="1"/>
</dbReference>
<evidence type="ECO:0000256" key="12">
    <source>
        <dbReference type="ARBA" id="ARBA00042306"/>
    </source>
</evidence>
<feature type="region of interest" description="Disordered" evidence="15">
    <location>
        <begin position="948"/>
        <end position="970"/>
    </location>
</feature>
<dbReference type="Pfam" id="PF17855">
    <property type="entry name" value="MCM_lid"/>
    <property type="match status" value="1"/>
</dbReference>
<dbReference type="GO" id="GO:0003697">
    <property type="term" value="F:single-stranded DNA binding"/>
    <property type="evidence" value="ECO:0007669"/>
    <property type="project" value="TreeGrafter"/>
</dbReference>
<dbReference type="GO" id="GO:0005634">
    <property type="term" value="C:nucleus"/>
    <property type="evidence" value="ECO:0007669"/>
    <property type="project" value="UniProtKB-SubCell"/>
</dbReference>
<proteinExistence type="inferred from homology"/>
<feature type="compositionally biased region" description="Basic and acidic residues" evidence="15">
    <location>
        <begin position="958"/>
        <end position="970"/>
    </location>
</feature>
<evidence type="ECO:0000256" key="9">
    <source>
        <dbReference type="ARBA" id="ARBA00023125"/>
    </source>
</evidence>
<keyword evidence="9 14" id="KW-0238">DNA-binding</keyword>
<keyword evidence="18" id="KW-1185">Reference proteome</keyword>
<evidence type="ECO:0000256" key="5">
    <source>
        <dbReference type="ARBA" id="ARBA00022763"/>
    </source>
</evidence>
<evidence type="ECO:0000256" key="3">
    <source>
        <dbReference type="ARBA" id="ARBA00012551"/>
    </source>
</evidence>
<keyword evidence="8 14" id="KW-0067">ATP-binding</keyword>
<evidence type="ECO:0000313" key="17">
    <source>
        <dbReference type="EMBL" id="SCP02566.1"/>
    </source>
</evidence>
<evidence type="ECO:0000256" key="4">
    <source>
        <dbReference type="ARBA" id="ARBA00022741"/>
    </source>
</evidence>
<comment type="catalytic activity">
    <reaction evidence="13">
        <text>ATP + H2O = ADP + phosphate + H(+)</text>
        <dbReference type="Rhea" id="RHEA:13065"/>
        <dbReference type="ChEBI" id="CHEBI:15377"/>
        <dbReference type="ChEBI" id="CHEBI:15378"/>
        <dbReference type="ChEBI" id="CHEBI:30616"/>
        <dbReference type="ChEBI" id="CHEBI:43474"/>
        <dbReference type="ChEBI" id="CHEBI:456216"/>
        <dbReference type="EC" id="3.6.4.12"/>
    </reaction>
</comment>
<keyword evidence="7 17" id="KW-0347">Helicase</keyword>
<dbReference type="InterPro" id="IPR033762">
    <property type="entry name" value="MCM_OB"/>
</dbReference>
<evidence type="ECO:0000256" key="10">
    <source>
        <dbReference type="ARBA" id="ARBA00023204"/>
    </source>
</evidence>
<evidence type="ECO:0000259" key="16">
    <source>
        <dbReference type="PROSITE" id="PS50051"/>
    </source>
</evidence>
<dbReference type="GO" id="GO:0005524">
    <property type="term" value="F:ATP binding"/>
    <property type="evidence" value="ECO:0007669"/>
    <property type="project" value="UniProtKB-KW"/>
</dbReference>
<sequence>MDVIVDLYFNSSELNGDVKKLILSWVSFFKNNWNSLFNIDKEVILKLEFFLDNKKVVSKNAPPNKEIYLHEMKKNPEIVLKFMKVSLHLLLCKFLGLDKEIVKSETNTGTQNSGKTKKRKSKNNGNGGGTSVSGNGSGRGNCNDRERGNGKSNSNSKSNINNNNKSNRNNNSNRSCNSNRNGNSNRSCNSNRNGNSNDGVGRDAECCYFIGREEITDVENGNLLINELKYDRYRESEIFRNYFLTTRITIYLYNWNKINKFENLKSEKVNHLICLRGSVLRVSPIHLLITNLDFICAKCKFIIKLEFLDGKFETPKKCKNYNCDSRIFHPLRESAKSLEYQKIIIKENKKILNNIYETHDSNVKNLTVTLEVSKFFVNSCFPGNYIEALGILKVISFNNNYLINGKNSLFNMYIDCLSIFPLSSKKYLNNNYFNIEKIKQTKNKIYSSFLWESYIEKISKRVSCIRRGERCRGFAPGSVPTSGNGPTQVNVHSFVYSEHARLASVKGCVQNNRCASHNNVEEYGKYDDDNSSVIIVKEGRNNKPNGFCDISTVTNSLEINTYNALSYASTSVMNRERSDESEDVNSLYEISDMEQVHPYNNELLEGENKMNINGQMHHISNVNDDVSSDIMGNVRGSVSGHASGHACSSVKGDDRLSLHNMCMYGDYIDEDGLLNNPNHCLNLVRYRSEEEKEKQFNFNGTNKEHFNVDKMFDEKVLEFINDMQKYGSNKFYLLVASLCPRVIMNDYIKAGLLLSLLGGKTIYDECNQIKRRGNIHNLLIGDPGLGKSRILQYISNIIENSLFICSTSTSINGLTACAVKDPLNNEYSLEGGALVLSDKGICCIDELDKISLTDQQSFLECMESQCINITKAGIVCNLKTRCTIIAASNPKEGKYNYNKTIFDNIKIPFPLLSRFDLVFLLTDKISEEKDYLISNYLISPNSRKRMMRSFEPTGKRGNKGERNGNKQKWIEKEEINMQEDGENKDSNDNSPLFSVKDHLFYKCKQIDERNYLPVELLGVFIKYCRKCIFPNLSAEAKTYIRKFYLHLRNLSITNSDISAPITIRQLESLIRLCQARARADLSNVVTVEHAKEVVEIYQKTIFYPLHLKAMNFRKGTSTKMNRGKSAAALSNIFKENIINLVRMTENKIFNKDLCSMAKSVILSANSNISEDALIHFVNNEGFILYKGGYWQVDSFYLK</sequence>
<dbReference type="Proteomes" id="UP000219813">
    <property type="component" value="Chromosome 13"/>
</dbReference>
<comment type="similarity">
    <text evidence="2 14">Belongs to the MCM family.</text>
</comment>
<dbReference type="Gene3D" id="2.40.50.140">
    <property type="entry name" value="Nucleic acid-binding proteins"/>
    <property type="match status" value="1"/>
</dbReference>
<evidence type="ECO:0000256" key="15">
    <source>
        <dbReference type="SAM" id="MobiDB-lite"/>
    </source>
</evidence>
<dbReference type="PROSITE" id="PS00847">
    <property type="entry name" value="MCM_1"/>
    <property type="match status" value="1"/>
</dbReference>
<evidence type="ECO:0000313" key="18">
    <source>
        <dbReference type="Proteomes" id="UP000219813"/>
    </source>
</evidence>
<dbReference type="GO" id="GO:0042555">
    <property type="term" value="C:MCM complex"/>
    <property type="evidence" value="ECO:0007669"/>
    <property type="project" value="TreeGrafter"/>
</dbReference>
<feature type="region of interest" description="Disordered" evidence="15">
    <location>
        <begin position="106"/>
        <end position="195"/>
    </location>
</feature>
<evidence type="ECO:0000256" key="1">
    <source>
        <dbReference type="ARBA" id="ARBA00004123"/>
    </source>
</evidence>
<dbReference type="InterPro" id="IPR031327">
    <property type="entry name" value="MCM"/>
</dbReference>
<evidence type="ECO:0000256" key="2">
    <source>
        <dbReference type="ARBA" id="ARBA00008010"/>
    </source>
</evidence>
<dbReference type="SUPFAM" id="SSF50249">
    <property type="entry name" value="Nucleic acid-binding proteins"/>
    <property type="match status" value="1"/>
</dbReference>
<dbReference type="OMA" id="ESQCINI"/>
<comment type="subcellular location">
    <subcellularLocation>
        <location evidence="1">Nucleus</location>
    </subcellularLocation>
</comment>
<keyword evidence="10" id="KW-0234">DNA repair</keyword>
<feature type="compositionally biased region" description="Low complexity" evidence="15">
    <location>
        <begin position="150"/>
        <end position="195"/>
    </location>
</feature>
<reference evidence="17 18" key="1">
    <citation type="submission" date="2016-06" db="EMBL/GenBank/DDBJ databases">
        <authorList>
            <consortium name="Pathogen Informatics"/>
        </authorList>
    </citation>
    <scope>NUCLEOTIDE SEQUENCE [LARGE SCALE GENOMIC DNA]</scope>
</reference>
<dbReference type="EC" id="3.6.4.12" evidence="3"/>
<dbReference type="RefSeq" id="XP_028863599.1">
    <property type="nucleotide sequence ID" value="XM_029007184.1"/>
</dbReference>
<evidence type="ECO:0000256" key="14">
    <source>
        <dbReference type="RuleBase" id="RU004070"/>
    </source>
</evidence>
<evidence type="ECO:0000256" key="6">
    <source>
        <dbReference type="ARBA" id="ARBA00022801"/>
    </source>
</evidence>
<dbReference type="Gene3D" id="2.20.28.10">
    <property type="match status" value="1"/>
</dbReference>
<dbReference type="GeneID" id="39870924"/>
<name>A0A1D3TCE6_PLAMA</name>
<dbReference type="InterPro" id="IPR012340">
    <property type="entry name" value="NA-bd_OB-fold"/>
</dbReference>
<dbReference type="Pfam" id="PF17207">
    <property type="entry name" value="MCM_OB"/>
    <property type="match status" value="1"/>
</dbReference>
<dbReference type="InterPro" id="IPR027417">
    <property type="entry name" value="P-loop_NTPase"/>
</dbReference>
<evidence type="ECO:0000256" key="8">
    <source>
        <dbReference type="ARBA" id="ARBA00022840"/>
    </source>
</evidence>
<dbReference type="FunFam" id="2.20.28.10:FF:000007">
    <property type="entry name" value="DNA helicase MCM8 isoform X1"/>
    <property type="match status" value="1"/>
</dbReference>
<keyword evidence="5" id="KW-0227">DNA damage</keyword>
<dbReference type="SUPFAM" id="SSF52540">
    <property type="entry name" value="P-loop containing nucleoside triphosphate hydrolases"/>
    <property type="match status" value="1"/>
</dbReference>
<evidence type="ECO:0000256" key="11">
    <source>
        <dbReference type="ARBA" id="ARBA00023242"/>
    </source>
</evidence>
<dbReference type="AlphaFoldDB" id="A0A1D3TCE6"/>
<dbReference type="PANTHER" id="PTHR11630">
    <property type="entry name" value="DNA REPLICATION LICENSING FACTOR MCM FAMILY MEMBER"/>
    <property type="match status" value="1"/>
</dbReference>